<dbReference type="Proteomes" id="UP000031938">
    <property type="component" value="Unassembled WGS sequence"/>
</dbReference>
<evidence type="ECO:0000313" key="2">
    <source>
        <dbReference type="EMBL" id="KIL49901.1"/>
    </source>
</evidence>
<dbReference type="EMBL" id="JXRP01000009">
    <property type="protein sequence ID" value="KIL49901.1"/>
    <property type="molecule type" value="Genomic_DNA"/>
</dbReference>
<feature type="region of interest" description="Disordered" evidence="1">
    <location>
        <begin position="1"/>
        <end position="29"/>
    </location>
</feature>
<keyword evidence="3" id="KW-1185">Reference proteome</keyword>
<proteinExistence type="predicted"/>
<reference evidence="2 3" key="1">
    <citation type="submission" date="2015-01" db="EMBL/GenBank/DDBJ databases">
        <title>Genome sequencing of Jeotgalibacillus soli.</title>
        <authorList>
            <person name="Goh K.M."/>
            <person name="Chan K.-G."/>
            <person name="Yaakop A.S."/>
            <person name="Ee R."/>
            <person name="Gan H.M."/>
            <person name="Chan C.S."/>
        </authorList>
    </citation>
    <scope>NUCLEOTIDE SEQUENCE [LARGE SCALE GENOMIC DNA]</scope>
    <source>
        <strain evidence="2 3">P9</strain>
    </source>
</reference>
<feature type="compositionally biased region" description="Polar residues" evidence="1">
    <location>
        <begin position="9"/>
        <end position="29"/>
    </location>
</feature>
<evidence type="ECO:0000256" key="1">
    <source>
        <dbReference type="SAM" id="MobiDB-lite"/>
    </source>
</evidence>
<dbReference type="PATRIC" id="fig|889306.3.peg.1378"/>
<name>A0A0C2VZV8_9BACL</name>
<evidence type="ECO:0000313" key="3">
    <source>
        <dbReference type="Proteomes" id="UP000031938"/>
    </source>
</evidence>
<sequence length="44" mass="5096">MIQPLKGNNHYSKGNQIDFTDSKQNPPQTYGQTWAFIKIPMLFP</sequence>
<organism evidence="2 3">
    <name type="scientific">Jeotgalibacillus soli</name>
    <dbReference type="NCBI Taxonomy" id="889306"/>
    <lineage>
        <taxon>Bacteria</taxon>
        <taxon>Bacillati</taxon>
        <taxon>Bacillota</taxon>
        <taxon>Bacilli</taxon>
        <taxon>Bacillales</taxon>
        <taxon>Caryophanaceae</taxon>
        <taxon>Jeotgalibacillus</taxon>
    </lineage>
</organism>
<comment type="caution">
    <text evidence="2">The sequence shown here is derived from an EMBL/GenBank/DDBJ whole genome shotgun (WGS) entry which is preliminary data.</text>
</comment>
<accession>A0A0C2VZV8</accession>
<dbReference type="AlphaFoldDB" id="A0A0C2VZV8"/>
<gene>
    <name evidence="2" type="ORF">KP78_13690</name>
</gene>
<protein>
    <submittedName>
        <fullName evidence="2">Uncharacterized protein</fullName>
    </submittedName>
</protein>